<keyword evidence="9 13" id="KW-0198">Cysteine biosynthesis</keyword>
<keyword evidence="7 13" id="KW-0808">Transferase</keyword>
<comment type="pathway">
    <text evidence="2">Amino-acid biosynthesis; L-cysteine biosynthesis; L-cysteine from L-serine: step 2/2.</text>
</comment>
<feature type="binding site" evidence="11">
    <location>
        <position position="269"/>
    </location>
    <ligand>
        <name>pyridoxal 5'-phosphate</name>
        <dbReference type="ChEBI" id="CHEBI:597326"/>
    </ligand>
</feature>
<dbReference type="Proteomes" id="UP000729733">
    <property type="component" value="Unassembled WGS sequence"/>
</dbReference>
<evidence type="ECO:0000256" key="1">
    <source>
        <dbReference type="ARBA" id="ARBA00001933"/>
    </source>
</evidence>
<accession>A0A964BSY0</accession>
<dbReference type="InterPro" id="IPR001216">
    <property type="entry name" value="P-phosphate_BS"/>
</dbReference>
<dbReference type="InterPro" id="IPR050214">
    <property type="entry name" value="Cys_Synth/Cystath_Beta-Synth"/>
</dbReference>
<sequence length="319" mass="33806">MAIYNNITEIIGRTPLVKLPKLSQSSGCVADLVLKLESFNPAKSVKDRIAISMIEEAEKVGLIEPGVSTIIEATSGNTGIGLAMVCAAKGYRLILTMPENMSQERQSIVKAYGAKIITTAAELDMPGAIARANELIASIPGAFSPQQFSNPANPKIHYETTGPEIWSDTAGQIDVLVVGVGTGGTLTGAGLYLKQKKPSLKIVAIEPVKSAVLSGKPSGIHDLQGIGAGFIPDVLRVDLIDEIIQVTEERAYEIGRRLGREEGILSGISTGAVVYGAIEVARRSQYRDRLIVAIQASGGERYLSTAMFASPESTLVKTV</sequence>
<dbReference type="InterPro" id="IPR036052">
    <property type="entry name" value="TrpB-like_PALP_sf"/>
</dbReference>
<dbReference type="CDD" id="cd01561">
    <property type="entry name" value="CBS_like"/>
    <property type="match status" value="1"/>
</dbReference>
<comment type="similarity">
    <text evidence="3 13">Belongs to the cysteine synthase/cystathionine beta-synthase family.</text>
</comment>
<evidence type="ECO:0000313" key="16">
    <source>
        <dbReference type="Proteomes" id="UP000729733"/>
    </source>
</evidence>
<dbReference type="InterPro" id="IPR005856">
    <property type="entry name" value="Cys_synth"/>
</dbReference>
<comment type="cofactor">
    <cofactor evidence="1 11 13">
        <name>pyridoxal 5'-phosphate</name>
        <dbReference type="ChEBI" id="CHEBI:597326"/>
    </cofactor>
</comment>
<evidence type="ECO:0000256" key="11">
    <source>
        <dbReference type="PIRSR" id="PIRSR605856-50"/>
    </source>
</evidence>
<keyword evidence="6 13" id="KW-0028">Amino-acid biosynthesis</keyword>
<evidence type="ECO:0000256" key="6">
    <source>
        <dbReference type="ARBA" id="ARBA00022605"/>
    </source>
</evidence>
<evidence type="ECO:0000256" key="2">
    <source>
        <dbReference type="ARBA" id="ARBA00004962"/>
    </source>
</evidence>
<dbReference type="Gene3D" id="3.40.50.1100">
    <property type="match status" value="2"/>
</dbReference>
<proteinExistence type="inferred from homology"/>
<evidence type="ECO:0000256" key="9">
    <source>
        <dbReference type="ARBA" id="ARBA00023192"/>
    </source>
</evidence>
<dbReference type="EMBL" id="JADWDC010000036">
    <property type="protein sequence ID" value="MCC0178132.1"/>
    <property type="molecule type" value="Genomic_DNA"/>
</dbReference>
<feature type="domain" description="Tryptophan synthase beta chain-like PALP" evidence="14">
    <location>
        <begin position="7"/>
        <end position="294"/>
    </location>
</feature>
<feature type="binding site" evidence="11">
    <location>
        <position position="77"/>
    </location>
    <ligand>
        <name>pyridoxal 5'-phosphate</name>
        <dbReference type="ChEBI" id="CHEBI:597326"/>
    </ligand>
</feature>
<organism evidence="15 16">
    <name type="scientific">Waterburya agarophytonicola KI4</name>
    <dbReference type="NCBI Taxonomy" id="2874699"/>
    <lineage>
        <taxon>Bacteria</taxon>
        <taxon>Bacillati</taxon>
        <taxon>Cyanobacteriota</taxon>
        <taxon>Cyanophyceae</taxon>
        <taxon>Pleurocapsales</taxon>
        <taxon>Hyellaceae</taxon>
        <taxon>Waterburya</taxon>
        <taxon>Waterburya agarophytonicola</taxon>
    </lineage>
</organism>
<keyword evidence="8 11" id="KW-0663">Pyridoxal phosphate</keyword>
<evidence type="ECO:0000256" key="5">
    <source>
        <dbReference type="ARBA" id="ARBA00019371"/>
    </source>
</evidence>
<dbReference type="GO" id="GO:0004124">
    <property type="term" value="F:cysteine synthase activity"/>
    <property type="evidence" value="ECO:0007669"/>
    <property type="project" value="UniProtKB-UniRule"/>
</dbReference>
<evidence type="ECO:0000313" key="15">
    <source>
        <dbReference type="EMBL" id="MCC0178132.1"/>
    </source>
</evidence>
<feature type="modified residue" description="N6-(pyridoxal phosphate)lysine" evidence="12">
    <location>
        <position position="46"/>
    </location>
</feature>
<evidence type="ECO:0000256" key="8">
    <source>
        <dbReference type="ARBA" id="ARBA00022898"/>
    </source>
</evidence>
<dbReference type="EC" id="2.5.1.47" evidence="4 13"/>
<evidence type="ECO:0000256" key="3">
    <source>
        <dbReference type="ARBA" id="ARBA00007103"/>
    </source>
</evidence>
<dbReference type="InterPro" id="IPR005859">
    <property type="entry name" value="CysK"/>
</dbReference>
<dbReference type="PANTHER" id="PTHR10314">
    <property type="entry name" value="CYSTATHIONINE BETA-SYNTHASE"/>
    <property type="match status" value="1"/>
</dbReference>
<dbReference type="AlphaFoldDB" id="A0A964BSY0"/>
<evidence type="ECO:0000256" key="12">
    <source>
        <dbReference type="PIRSR" id="PIRSR605856-51"/>
    </source>
</evidence>
<comment type="catalytic activity">
    <reaction evidence="10 13">
        <text>O-acetyl-L-serine + hydrogen sulfide = L-cysteine + acetate</text>
        <dbReference type="Rhea" id="RHEA:14829"/>
        <dbReference type="ChEBI" id="CHEBI:29919"/>
        <dbReference type="ChEBI" id="CHEBI:30089"/>
        <dbReference type="ChEBI" id="CHEBI:35235"/>
        <dbReference type="ChEBI" id="CHEBI:58340"/>
        <dbReference type="EC" id="2.5.1.47"/>
    </reaction>
</comment>
<feature type="binding site" evidence="11">
    <location>
        <begin position="181"/>
        <end position="185"/>
    </location>
    <ligand>
        <name>pyridoxal 5'-phosphate</name>
        <dbReference type="ChEBI" id="CHEBI:597326"/>
    </ligand>
</feature>
<evidence type="ECO:0000256" key="7">
    <source>
        <dbReference type="ARBA" id="ARBA00022679"/>
    </source>
</evidence>
<reference evidence="15" key="1">
    <citation type="journal article" date="2021" name="Antonie Van Leeuwenhoek">
        <title>Draft genome and description of Waterburya agarophytonicola gen. nov. sp. nov. (Pleurocapsales, Cyanobacteria): a seaweed symbiont.</title>
        <authorList>
            <person name="Bonthond G."/>
            <person name="Shalygin S."/>
            <person name="Bayer T."/>
            <person name="Weinberger F."/>
        </authorList>
    </citation>
    <scope>NUCLEOTIDE SEQUENCE</scope>
    <source>
        <strain evidence="15">KI4</strain>
    </source>
</reference>
<evidence type="ECO:0000256" key="4">
    <source>
        <dbReference type="ARBA" id="ARBA00012681"/>
    </source>
</evidence>
<keyword evidence="16" id="KW-1185">Reference proteome</keyword>
<evidence type="ECO:0000259" key="14">
    <source>
        <dbReference type="Pfam" id="PF00291"/>
    </source>
</evidence>
<dbReference type="Pfam" id="PF00291">
    <property type="entry name" value="PALP"/>
    <property type="match status" value="1"/>
</dbReference>
<evidence type="ECO:0000256" key="13">
    <source>
        <dbReference type="RuleBase" id="RU003985"/>
    </source>
</evidence>
<protein>
    <recommendedName>
        <fullName evidence="5 13">Cysteine synthase</fullName>
        <ecNumber evidence="4 13">2.5.1.47</ecNumber>
    </recommendedName>
</protein>
<dbReference type="SUPFAM" id="SSF53686">
    <property type="entry name" value="Tryptophan synthase beta subunit-like PLP-dependent enzymes"/>
    <property type="match status" value="1"/>
</dbReference>
<dbReference type="FunFam" id="3.40.50.1100:FF:000067">
    <property type="entry name" value="Cysteine synthase"/>
    <property type="match status" value="1"/>
</dbReference>
<gene>
    <name evidence="15" type="primary">cysK</name>
    <name evidence="15" type="ORF">I4641_14195</name>
</gene>
<name>A0A964BSY0_9CYAN</name>
<dbReference type="NCBIfam" id="TIGR01136">
    <property type="entry name" value="cysKM"/>
    <property type="match status" value="1"/>
</dbReference>
<dbReference type="GO" id="GO:0006535">
    <property type="term" value="P:cysteine biosynthetic process from serine"/>
    <property type="evidence" value="ECO:0007669"/>
    <property type="project" value="UniProtKB-UniRule"/>
</dbReference>
<dbReference type="InterPro" id="IPR001926">
    <property type="entry name" value="TrpB-like_PALP"/>
</dbReference>
<evidence type="ECO:0000256" key="10">
    <source>
        <dbReference type="ARBA" id="ARBA00047931"/>
    </source>
</evidence>
<dbReference type="NCBIfam" id="TIGR01139">
    <property type="entry name" value="cysK"/>
    <property type="match status" value="1"/>
</dbReference>
<dbReference type="PROSITE" id="PS00901">
    <property type="entry name" value="CYS_SYNTHASE"/>
    <property type="match status" value="1"/>
</dbReference>
<dbReference type="GO" id="GO:0005737">
    <property type="term" value="C:cytoplasm"/>
    <property type="evidence" value="ECO:0007669"/>
    <property type="project" value="UniProtKB-ARBA"/>
</dbReference>
<comment type="caution">
    <text evidence="15">The sequence shown here is derived from an EMBL/GenBank/DDBJ whole genome shotgun (WGS) entry which is preliminary data.</text>
</comment>
<dbReference type="RefSeq" id="WP_229641197.1">
    <property type="nucleotide sequence ID" value="NZ_JADWDC010000036.1"/>
</dbReference>